<feature type="region of interest" description="Disordered" evidence="1">
    <location>
        <begin position="37"/>
        <end position="61"/>
    </location>
</feature>
<evidence type="ECO:0000313" key="3">
    <source>
        <dbReference type="Proteomes" id="UP001059596"/>
    </source>
</evidence>
<feature type="compositionally biased region" description="Polar residues" evidence="1">
    <location>
        <begin position="45"/>
        <end position="61"/>
    </location>
</feature>
<dbReference type="Proteomes" id="UP001059596">
    <property type="component" value="Unassembled WGS sequence"/>
</dbReference>
<feature type="non-terminal residue" evidence="2">
    <location>
        <position position="61"/>
    </location>
</feature>
<comment type="caution">
    <text evidence="2">The sequence shown here is derived from an EMBL/GenBank/DDBJ whole genome shotgun (WGS) entry which is preliminary data.</text>
</comment>
<accession>A0A9P9YI01</accession>
<keyword evidence="3" id="KW-1185">Reference proteome</keyword>
<organism evidence="2 3">
    <name type="scientific">Drosophila gunungcola</name>
    <name type="common">fruit fly</name>
    <dbReference type="NCBI Taxonomy" id="103775"/>
    <lineage>
        <taxon>Eukaryota</taxon>
        <taxon>Metazoa</taxon>
        <taxon>Ecdysozoa</taxon>
        <taxon>Arthropoda</taxon>
        <taxon>Hexapoda</taxon>
        <taxon>Insecta</taxon>
        <taxon>Pterygota</taxon>
        <taxon>Neoptera</taxon>
        <taxon>Endopterygota</taxon>
        <taxon>Diptera</taxon>
        <taxon>Brachycera</taxon>
        <taxon>Muscomorpha</taxon>
        <taxon>Ephydroidea</taxon>
        <taxon>Drosophilidae</taxon>
        <taxon>Drosophila</taxon>
        <taxon>Sophophora</taxon>
    </lineage>
</organism>
<dbReference type="AlphaFoldDB" id="A0A9P9YI01"/>
<gene>
    <name evidence="2" type="ORF">M5D96_009903</name>
</gene>
<reference evidence="2" key="1">
    <citation type="journal article" date="2023" name="Genome Biol. Evol.">
        <title>Long-read-based Genome Assembly of Drosophila gunungcola Reveals Fewer Chemosensory Genes in Flower-breeding Species.</title>
        <authorList>
            <person name="Negi A."/>
            <person name="Liao B.Y."/>
            <person name="Yeh S.D."/>
        </authorList>
    </citation>
    <scope>NUCLEOTIDE SEQUENCE</scope>
    <source>
        <strain evidence="2">Sukarami</strain>
    </source>
</reference>
<proteinExistence type="predicted"/>
<evidence type="ECO:0000313" key="2">
    <source>
        <dbReference type="EMBL" id="KAI8037156.1"/>
    </source>
</evidence>
<dbReference type="EMBL" id="JAMKOV010000013">
    <property type="protein sequence ID" value="KAI8037156.1"/>
    <property type="molecule type" value="Genomic_DNA"/>
</dbReference>
<sequence>MGVLPLQHSRFGLAQLRLLREAQVRLQLVEKAPQIGHGSWKENTENGTNNGVIPTSTYKQM</sequence>
<evidence type="ECO:0000256" key="1">
    <source>
        <dbReference type="SAM" id="MobiDB-lite"/>
    </source>
</evidence>
<protein>
    <submittedName>
        <fullName evidence="2">Uncharacterized protein</fullName>
    </submittedName>
</protein>
<name>A0A9P9YI01_9MUSC</name>